<keyword evidence="6" id="KW-1185">Reference proteome</keyword>
<dbReference type="AlphaFoldDB" id="A0A8J9Y4E2"/>
<dbReference type="InterPro" id="IPR055356">
    <property type="entry name" value="ZP-N"/>
</dbReference>
<sequence length="490" mass="55027">MKSTISVNAPRTLFSLQNWFHLMRRYFAVRLFLEDASVDYVLYQSKLNYSILSTYPRFTWSVVCVVPKIIFKSKMWSLVMMATLIATARTKQIPSNTDLATSSVATATEPVTEWPESLAPLDTLAVACEKDNMHVTISLAHAQSHPNSVYDSFNGIVYPAGLGSNSSCLREYVSARGDLQYTVPLKGCNTMSIDNEDGTVEYYNNIIVQPHLRLVTGQGRGYHVRCRYRRRDLNLYHLHRPHADRLTSNSNYNSDEYDEDSGLLPSVTMKIYKGDPEDKEVASNVRIGDTLTLVVSLEKQRQYGLLVSECSVRDGLGWAEQSLIADDGCPLDGEIMGLFQYSKEKQEARVSFPAHKFPYTASVYYTCEVKLCDLNHPTDCEPCSHKKNRVRRQSDEGSPATVMVFSGLFVNEADSLENDEVTSVKNEDEICISNRNFAIGVCIAGVILMICVIAAIAFILARRRNPKTYSRTGSSLYSGPYTDTRYSHTS</sequence>
<feature type="domain" description="ZP" evidence="4">
    <location>
        <begin position="127"/>
        <end position="390"/>
    </location>
</feature>
<evidence type="ECO:0000313" key="6">
    <source>
        <dbReference type="Proteomes" id="UP000838878"/>
    </source>
</evidence>
<gene>
    <name evidence="5" type="ORF">BINO364_LOCUS3591</name>
</gene>
<dbReference type="PANTHER" id="PTHR22907">
    <property type="entry name" value="GH04558P"/>
    <property type="match status" value="1"/>
</dbReference>
<evidence type="ECO:0000256" key="2">
    <source>
        <dbReference type="ARBA" id="ARBA00023157"/>
    </source>
</evidence>
<evidence type="ECO:0000256" key="1">
    <source>
        <dbReference type="ARBA" id="ARBA00022729"/>
    </source>
</evidence>
<feature type="non-terminal residue" evidence="5">
    <location>
        <position position="490"/>
    </location>
</feature>
<keyword evidence="2" id="KW-1015">Disulfide bond</keyword>
<proteinExistence type="predicted"/>
<dbReference type="InterPro" id="IPR042235">
    <property type="entry name" value="ZP-C_dom"/>
</dbReference>
<keyword evidence="1" id="KW-0732">Signal</keyword>
<accession>A0A8J9Y4E2</accession>
<dbReference type="PROSITE" id="PS51034">
    <property type="entry name" value="ZP_2"/>
    <property type="match status" value="1"/>
</dbReference>
<keyword evidence="3" id="KW-0472">Membrane</keyword>
<dbReference type="InterPro" id="IPR051962">
    <property type="entry name" value="Cuticlin"/>
</dbReference>
<organism evidence="5 6">
    <name type="scientific">Brenthis ino</name>
    <name type="common">lesser marbled fritillary</name>
    <dbReference type="NCBI Taxonomy" id="405034"/>
    <lineage>
        <taxon>Eukaryota</taxon>
        <taxon>Metazoa</taxon>
        <taxon>Ecdysozoa</taxon>
        <taxon>Arthropoda</taxon>
        <taxon>Hexapoda</taxon>
        <taxon>Insecta</taxon>
        <taxon>Pterygota</taxon>
        <taxon>Neoptera</taxon>
        <taxon>Endopterygota</taxon>
        <taxon>Lepidoptera</taxon>
        <taxon>Glossata</taxon>
        <taxon>Ditrysia</taxon>
        <taxon>Papilionoidea</taxon>
        <taxon>Nymphalidae</taxon>
        <taxon>Heliconiinae</taxon>
        <taxon>Argynnini</taxon>
        <taxon>Brenthis</taxon>
    </lineage>
</organism>
<dbReference type="InterPro" id="IPR001507">
    <property type="entry name" value="ZP_dom"/>
</dbReference>
<dbReference type="SMART" id="SM00241">
    <property type="entry name" value="ZP"/>
    <property type="match status" value="1"/>
</dbReference>
<evidence type="ECO:0000313" key="5">
    <source>
        <dbReference type="EMBL" id="CAH0716924.1"/>
    </source>
</evidence>
<reference evidence="5" key="1">
    <citation type="submission" date="2021-12" db="EMBL/GenBank/DDBJ databases">
        <authorList>
            <person name="Martin H S."/>
        </authorList>
    </citation>
    <scope>NUCLEOTIDE SEQUENCE</scope>
</reference>
<evidence type="ECO:0000256" key="3">
    <source>
        <dbReference type="SAM" id="Phobius"/>
    </source>
</evidence>
<dbReference type="Gene3D" id="2.60.40.4100">
    <property type="entry name" value="Zona pellucida, ZP-C domain"/>
    <property type="match status" value="1"/>
</dbReference>
<keyword evidence="3" id="KW-1133">Transmembrane helix</keyword>
<evidence type="ECO:0000259" key="4">
    <source>
        <dbReference type="PROSITE" id="PS51034"/>
    </source>
</evidence>
<protein>
    <recommendedName>
        <fullName evidence="4">ZP domain-containing protein</fullName>
    </recommendedName>
</protein>
<dbReference type="PANTHER" id="PTHR22907:SF54">
    <property type="entry name" value="GH04558P"/>
    <property type="match status" value="1"/>
</dbReference>
<name>A0A8J9Y4E2_9NEOP</name>
<dbReference type="Pfam" id="PF00100">
    <property type="entry name" value="Zona_pellucida"/>
    <property type="match status" value="1"/>
</dbReference>
<feature type="transmembrane region" description="Helical" evidence="3">
    <location>
        <begin position="437"/>
        <end position="461"/>
    </location>
</feature>
<dbReference type="InterPro" id="IPR055355">
    <property type="entry name" value="ZP-C"/>
</dbReference>
<dbReference type="Pfam" id="PF23344">
    <property type="entry name" value="ZP-N"/>
    <property type="match status" value="1"/>
</dbReference>
<dbReference type="Proteomes" id="UP000838878">
    <property type="component" value="Chromosome 11"/>
</dbReference>
<keyword evidence="3" id="KW-0812">Transmembrane</keyword>
<dbReference type="EMBL" id="OV170231">
    <property type="protein sequence ID" value="CAH0716924.1"/>
    <property type="molecule type" value="Genomic_DNA"/>
</dbReference>
<dbReference type="OrthoDB" id="6139674at2759"/>